<gene>
    <name evidence="1" type="ORF">HPB47_003183</name>
</gene>
<comment type="caution">
    <text evidence="1">The sequence shown here is derived from an EMBL/GenBank/DDBJ whole genome shotgun (WGS) entry which is preliminary data.</text>
</comment>
<feature type="non-terminal residue" evidence="1">
    <location>
        <position position="1"/>
    </location>
</feature>
<accession>A0AC60PJ65</accession>
<sequence>LQWLGDACNDDGDCNSALNLHCDKHRQCTCKSGYVSVQFGCQRASPLGQACSFPSQCQYYDAHSFCDKSGRCSCLEGFKTGPHNNNAKCSLTPLAPERNSLQESLSTGAVFFGLFSIIITGIVCVVYLVKCIMCDPPVASLRFHRS</sequence>
<protein>
    <submittedName>
        <fullName evidence="1">Uncharacterized protein</fullName>
    </submittedName>
</protein>
<dbReference type="Proteomes" id="UP000805193">
    <property type="component" value="Unassembled WGS sequence"/>
</dbReference>
<dbReference type="EMBL" id="JABSTQ010010455">
    <property type="protein sequence ID" value="KAG0420906.1"/>
    <property type="molecule type" value="Genomic_DNA"/>
</dbReference>
<name>A0AC60PJ65_IXOPE</name>
<reference evidence="1 2" key="1">
    <citation type="journal article" date="2020" name="Cell">
        <title>Large-Scale Comparative Analyses of Tick Genomes Elucidate Their Genetic Diversity and Vector Capacities.</title>
        <authorList>
            <consortium name="Tick Genome and Microbiome Consortium (TIGMIC)"/>
            <person name="Jia N."/>
            <person name="Wang J."/>
            <person name="Shi W."/>
            <person name="Du L."/>
            <person name="Sun Y."/>
            <person name="Zhan W."/>
            <person name="Jiang J.F."/>
            <person name="Wang Q."/>
            <person name="Zhang B."/>
            <person name="Ji P."/>
            <person name="Bell-Sakyi L."/>
            <person name="Cui X.M."/>
            <person name="Yuan T.T."/>
            <person name="Jiang B.G."/>
            <person name="Yang W.F."/>
            <person name="Lam T.T."/>
            <person name="Chang Q.C."/>
            <person name="Ding S.J."/>
            <person name="Wang X.J."/>
            <person name="Zhu J.G."/>
            <person name="Ruan X.D."/>
            <person name="Zhao L."/>
            <person name="Wei J.T."/>
            <person name="Ye R.Z."/>
            <person name="Que T.C."/>
            <person name="Du C.H."/>
            <person name="Zhou Y.H."/>
            <person name="Cheng J.X."/>
            <person name="Dai P.F."/>
            <person name="Guo W.B."/>
            <person name="Han X.H."/>
            <person name="Huang E.J."/>
            <person name="Li L.F."/>
            <person name="Wei W."/>
            <person name="Gao Y.C."/>
            <person name="Liu J.Z."/>
            <person name="Shao H.Z."/>
            <person name="Wang X."/>
            <person name="Wang C.C."/>
            <person name="Yang T.C."/>
            <person name="Huo Q.B."/>
            <person name="Li W."/>
            <person name="Chen H.Y."/>
            <person name="Chen S.E."/>
            <person name="Zhou L.G."/>
            <person name="Ni X.B."/>
            <person name="Tian J.H."/>
            <person name="Sheng Y."/>
            <person name="Liu T."/>
            <person name="Pan Y.S."/>
            <person name="Xia L.Y."/>
            <person name="Li J."/>
            <person name="Zhao F."/>
            <person name="Cao W.C."/>
        </authorList>
    </citation>
    <scope>NUCLEOTIDE SEQUENCE [LARGE SCALE GENOMIC DNA]</scope>
    <source>
        <strain evidence="1">Iper-2018</strain>
    </source>
</reference>
<proteinExistence type="predicted"/>
<keyword evidence="2" id="KW-1185">Reference proteome</keyword>
<organism evidence="1 2">
    <name type="scientific">Ixodes persulcatus</name>
    <name type="common">Taiga tick</name>
    <dbReference type="NCBI Taxonomy" id="34615"/>
    <lineage>
        <taxon>Eukaryota</taxon>
        <taxon>Metazoa</taxon>
        <taxon>Ecdysozoa</taxon>
        <taxon>Arthropoda</taxon>
        <taxon>Chelicerata</taxon>
        <taxon>Arachnida</taxon>
        <taxon>Acari</taxon>
        <taxon>Parasitiformes</taxon>
        <taxon>Ixodida</taxon>
        <taxon>Ixodoidea</taxon>
        <taxon>Ixodidae</taxon>
        <taxon>Ixodinae</taxon>
        <taxon>Ixodes</taxon>
    </lineage>
</organism>
<evidence type="ECO:0000313" key="2">
    <source>
        <dbReference type="Proteomes" id="UP000805193"/>
    </source>
</evidence>
<evidence type="ECO:0000313" key="1">
    <source>
        <dbReference type="EMBL" id="KAG0420906.1"/>
    </source>
</evidence>